<name>A0A974NZM6_ENTFL</name>
<gene>
    <name evidence="1" type="ORF">JG559_02200</name>
</gene>
<dbReference type="EMBL" id="CP068242">
    <property type="protein sequence ID" value="QQV79628.1"/>
    <property type="molecule type" value="Genomic_DNA"/>
</dbReference>
<protein>
    <submittedName>
        <fullName evidence="1">Uncharacterized protein</fullName>
    </submittedName>
</protein>
<accession>A0A974NZM6</accession>
<reference evidence="1" key="1">
    <citation type="submission" date="2021-01" db="EMBL/GenBank/DDBJ databases">
        <title>Enterococcus.</title>
        <authorList>
            <person name="Du X."/>
            <person name="Wang N."/>
        </authorList>
    </citation>
    <scope>NUCLEOTIDE SEQUENCE [LARGE SCALE GENOMIC DNA]</scope>
    <source>
        <strain evidence="1">T90-2</strain>
    </source>
</reference>
<sequence length="88" mass="10583">MHHIDGLVIEVTDHQQVNTCCELLMTIRKQSDLPIWLFSRTEVISKSQSNYLFTIRCRWRFFDHSYDRQECMLSMSNLLQRVKDVFLS</sequence>
<proteinExistence type="predicted"/>
<organism evidence="1">
    <name type="scientific">Enterococcus faecalis</name>
    <name type="common">Streptococcus faecalis</name>
    <dbReference type="NCBI Taxonomy" id="1351"/>
    <lineage>
        <taxon>Bacteria</taxon>
        <taxon>Bacillati</taxon>
        <taxon>Bacillota</taxon>
        <taxon>Bacilli</taxon>
        <taxon>Lactobacillales</taxon>
        <taxon>Enterococcaceae</taxon>
        <taxon>Enterococcus</taxon>
    </lineage>
</organism>
<dbReference type="AlphaFoldDB" id="A0A974NZM6"/>
<evidence type="ECO:0000313" key="1">
    <source>
        <dbReference type="EMBL" id="QQV79628.1"/>
    </source>
</evidence>